<comment type="caution">
    <text evidence="3">The sequence shown here is derived from an EMBL/GenBank/DDBJ whole genome shotgun (WGS) entry which is preliminary data.</text>
</comment>
<feature type="region of interest" description="Disordered" evidence="1">
    <location>
        <begin position="489"/>
        <end position="586"/>
    </location>
</feature>
<keyword evidence="4" id="KW-1185">Reference proteome</keyword>
<feature type="signal peptide" evidence="2">
    <location>
        <begin position="1"/>
        <end position="20"/>
    </location>
</feature>
<organism evidence="3 4">
    <name type="scientific">Polypedilum vanderplanki</name>
    <name type="common">Sleeping chironomid midge</name>
    <dbReference type="NCBI Taxonomy" id="319348"/>
    <lineage>
        <taxon>Eukaryota</taxon>
        <taxon>Metazoa</taxon>
        <taxon>Ecdysozoa</taxon>
        <taxon>Arthropoda</taxon>
        <taxon>Hexapoda</taxon>
        <taxon>Insecta</taxon>
        <taxon>Pterygota</taxon>
        <taxon>Neoptera</taxon>
        <taxon>Endopterygota</taxon>
        <taxon>Diptera</taxon>
        <taxon>Nematocera</taxon>
        <taxon>Chironomoidea</taxon>
        <taxon>Chironomidae</taxon>
        <taxon>Chironominae</taxon>
        <taxon>Polypedilum</taxon>
        <taxon>Polypedilum</taxon>
    </lineage>
</organism>
<reference evidence="3" key="1">
    <citation type="submission" date="2021-03" db="EMBL/GenBank/DDBJ databases">
        <title>Chromosome level genome of the anhydrobiotic midge Polypedilum vanderplanki.</title>
        <authorList>
            <person name="Yoshida Y."/>
            <person name="Kikawada T."/>
            <person name="Gusev O."/>
        </authorList>
    </citation>
    <scope>NUCLEOTIDE SEQUENCE</scope>
    <source>
        <strain evidence="3">NIAS01</strain>
        <tissue evidence="3">Whole body or cell culture</tissue>
    </source>
</reference>
<evidence type="ECO:0000256" key="1">
    <source>
        <dbReference type="SAM" id="MobiDB-lite"/>
    </source>
</evidence>
<accession>A0A9J6BEN6</accession>
<feature type="chain" id="PRO_5039932294" evidence="2">
    <location>
        <begin position="21"/>
        <end position="762"/>
    </location>
</feature>
<proteinExistence type="predicted"/>
<evidence type="ECO:0000313" key="3">
    <source>
        <dbReference type="EMBL" id="KAG5668221.1"/>
    </source>
</evidence>
<keyword evidence="2" id="KW-0732">Signal</keyword>
<dbReference type="AlphaFoldDB" id="A0A9J6BEN6"/>
<name>A0A9J6BEN6_POLVA</name>
<dbReference type="EMBL" id="JADBJN010000004">
    <property type="protein sequence ID" value="KAG5668221.1"/>
    <property type="molecule type" value="Genomic_DNA"/>
</dbReference>
<gene>
    <name evidence="3" type="ORF">PVAND_016169</name>
</gene>
<evidence type="ECO:0000256" key="2">
    <source>
        <dbReference type="SAM" id="SignalP"/>
    </source>
</evidence>
<protein>
    <submittedName>
        <fullName evidence="3">Uncharacterized protein</fullName>
    </submittedName>
</protein>
<dbReference type="Proteomes" id="UP001107558">
    <property type="component" value="Chromosome 4"/>
</dbReference>
<evidence type="ECO:0000313" key="4">
    <source>
        <dbReference type="Proteomes" id="UP001107558"/>
    </source>
</evidence>
<sequence length="762" mass="83682">MLTKIFFLFSISAFFSSISSQVYTAQSIDLQLQQIHDGLIAEEANIEKQILNFISYITATVKDLKTQNKTMTQVQQRSMLDLFAILNTYVSLLTDLSTLDNYWPYNNIKSCSDANRKVTEIDFDIRQYWQLIGSVNSNITKLAQQYNWIAYYYTMAFSTLVTCYNGLQQQQQVVGILTTTSSIFTEYYNYIGQLARAINNETIIGVYLNLYKRQYCICGSNVNSNSGSNLSTLESNIQFIENPLVDLQTAILKIANEALTNSQVVSAALIASSTPLLSNNVDKTKTFLTNLVTMSDYSNITWNAVTACSDLYLRIGFVNYKYYQYLQTLTACNTNMTWTFIHQANLNATAVVYKLTNDQLIKTRNLISSMLKLEPLMQNYSSQLSYSVTKMWKILVDIKVYGDSYCGCRDISESTIKNSMTTVSISNKPSTITSNILSTADSTSTIKSITTSTYLSTALPTTLSTFTPSTIQSTSSISSTLSSISMISSTTTKPSTKTSTTITSTTPTTTSLSTTLSTVPTTVTSTNTLPATSTSTTTSTSTSTSTASTSTTLTTTPTTTTSLTTSTTTSTSTTASTSTSTPTTTKMKTLSPCNATFVNYNPTRNPLMPKNQGIPSAGIYFDGTAIYPGYSFTTECVNQDIIPARLSTVKSSVGAVGAWMACGGDIFNGQNASFIKANANIKWVPSNIDNLNSVVGAILVRRSYYSYYIGRLNLTTSNGTVYQQVSKIHIDKGASGLWYSKEDGTENFTNYDYEVLVCNFYV</sequence>